<sequence length="320" mass="33981">MDTTPEMASTMLLDTQSPPQQPAHYKDGDHLTSYMGSAHSGFDGAENTTLPSPGLFTSSTAPFIDSSQVRPRTATIPGFYLWTCCCEVEVNGPEAPSYPAAGPRANFRSVSSMHGSESHHSTIVLTGEDVSGEGKSVACNKPYFTLGNDLVQHGSPSNRRPPLSPSANRGEVLKNMTDFFRNSAEAISKQILGDEGMFSTSGSPPPSLPSTPKSATSDRVSGDWLVVSEGEIKEKDKSSEGDYDVDDGSDLPSVTGMISKSNKAKMAPHTTGKSSKGGKTFLLPSPFNSPISHADSDRLSGDWMVIKNKSALTDSPIQAM</sequence>
<protein>
    <submittedName>
        <fullName evidence="2">Uncharacterized protein</fullName>
    </submittedName>
</protein>
<reference evidence="2" key="1">
    <citation type="submission" date="2021-01" db="EMBL/GenBank/DDBJ databases">
        <authorList>
            <person name="Corre E."/>
            <person name="Pelletier E."/>
            <person name="Niang G."/>
            <person name="Scheremetjew M."/>
            <person name="Finn R."/>
            <person name="Kale V."/>
            <person name="Holt S."/>
            <person name="Cochrane G."/>
            <person name="Meng A."/>
            <person name="Brown T."/>
            <person name="Cohen L."/>
        </authorList>
    </citation>
    <scope>NUCLEOTIDE SEQUENCE</scope>
    <source>
        <strain evidence="2">CCMP3346</strain>
    </source>
</reference>
<feature type="compositionally biased region" description="Polar residues" evidence="1">
    <location>
        <begin position="1"/>
        <end position="18"/>
    </location>
</feature>
<feature type="region of interest" description="Disordered" evidence="1">
    <location>
        <begin position="195"/>
        <end position="282"/>
    </location>
</feature>
<accession>A0A7S1JQ81</accession>
<dbReference type="AlphaFoldDB" id="A0A7S1JQ81"/>
<name>A0A7S1JQ81_9ALVE</name>
<evidence type="ECO:0000313" key="2">
    <source>
        <dbReference type="EMBL" id="CAD9050885.1"/>
    </source>
</evidence>
<feature type="compositionally biased region" description="Low complexity" evidence="1">
    <location>
        <begin position="155"/>
        <end position="169"/>
    </location>
</feature>
<dbReference type="EMBL" id="HBGB01010481">
    <property type="protein sequence ID" value="CAD9050885.1"/>
    <property type="molecule type" value="Transcribed_RNA"/>
</dbReference>
<feature type="compositionally biased region" description="Basic and acidic residues" evidence="1">
    <location>
        <begin position="230"/>
        <end position="240"/>
    </location>
</feature>
<gene>
    <name evidence="2" type="ORF">VBRA1451_LOCUS5947</name>
</gene>
<proteinExistence type="predicted"/>
<evidence type="ECO:0000256" key="1">
    <source>
        <dbReference type="SAM" id="MobiDB-lite"/>
    </source>
</evidence>
<feature type="region of interest" description="Disordered" evidence="1">
    <location>
        <begin position="1"/>
        <end position="24"/>
    </location>
</feature>
<feature type="region of interest" description="Disordered" evidence="1">
    <location>
        <begin position="150"/>
        <end position="170"/>
    </location>
</feature>
<organism evidence="2">
    <name type="scientific">Vitrella brassicaformis</name>
    <dbReference type="NCBI Taxonomy" id="1169539"/>
    <lineage>
        <taxon>Eukaryota</taxon>
        <taxon>Sar</taxon>
        <taxon>Alveolata</taxon>
        <taxon>Colpodellida</taxon>
        <taxon>Vitrellaceae</taxon>
        <taxon>Vitrella</taxon>
    </lineage>
</organism>